<accession>B4RBP8</accession>
<evidence type="ECO:0000256" key="5">
    <source>
        <dbReference type="ARBA" id="ARBA00022840"/>
    </source>
</evidence>
<dbReference type="GO" id="GO:0009443">
    <property type="term" value="P:pyridoxal 5'-phosphate salvage"/>
    <property type="evidence" value="ECO:0007669"/>
    <property type="project" value="InterPro"/>
</dbReference>
<evidence type="ECO:0000313" key="7">
    <source>
        <dbReference type="EMBL" id="ACG76508.1"/>
    </source>
</evidence>
<keyword evidence="8" id="KW-1185">Reference proteome</keyword>
<evidence type="ECO:0000256" key="1">
    <source>
        <dbReference type="ARBA" id="ARBA00012104"/>
    </source>
</evidence>
<sequence>MPLALVLSSFVAASRIGGGAQQYVLAAHRIDPVLAPTVMFGRSPAKGGLGEVTAPDVLARMLGDIEADAIFGLVDLIITGHFSMPEQVDIAAGVLERVRAAERGPAYSRRPVVVVDPIMGDAPKGLYVNPDVADRVARRLVPLADWITPNLWELGRLSGRSVETAGAARDAARALGRPALVTSVPAGSDEIGLLLVTEAEAVLFAHPRLDRAPNGTGDLVAASFGAGLVEGMAPLAAAERAARAAAETVQATLEWKAPELPIVALADRLVSPRAAVRVERL</sequence>
<evidence type="ECO:0000256" key="4">
    <source>
        <dbReference type="ARBA" id="ARBA00022777"/>
    </source>
</evidence>
<dbReference type="RefSeq" id="WP_012520656.1">
    <property type="nucleotide sequence ID" value="NC_011144.1"/>
</dbReference>
<dbReference type="AlphaFoldDB" id="B4RBP8"/>
<dbReference type="Pfam" id="PF08543">
    <property type="entry name" value="Phos_pyr_kin"/>
    <property type="match status" value="1"/>
</dbReference>
<keyword evidence="3" id="KW-0547">Nucleotide-binding</keyword>
<dbReference type="EMBL" id="CP000747">
    <property type="protein sequence ID" value="ACG76508.1"/>
    <property type="molecule type" value="Genomic_DNA"/>
</dbReference>
<keyword evidence="5" id="KW-0067">ATP-binding</keyword>
<proteinExistence type="predicted"/>
<dbReference type="PANTHER" id="PTHR10534">
    <property type="entry name" value="PYRIDOXAL KINASE"/>
    <property type="match status" value="1"/>
</dbReference>
<name>B4RBP8_PHEZH</name>
<dbReference type="HOGENOM" id="CLU_046496_3_1_5"/>
<keyword evidence="2" id="KW-0808">Transferase</keyword>
<evidence type="ECO:0000256" key="3">
    <source>
        <dbReference type="ARBA" id="ARBA00022741"/>
    </source>
</evidence>
<evidence type="ECO:0000313" key="8">
    <source>
        <dbReference type="Proteomes" id="UP000001868"/>
    </source>
</evidence>
<feature type="domain" description="Pyridoxamine kinase/Phosphomethylpyrimidine kinase" evidence="6">
    <location>
        <begin position="110"/>
        <end position="256"/>
    </location>
</feature>
<dbReference type="SUPFAM" id="SSF53613">
    <property type="entry name" value="Ribokinase-like"/>
    <property type="match status" value="1"/>
</dbReference>
<dbReference type="STRING" id="450851.PHZ_c0094"/>
<gene>
    <name evidence="7" type="primary">pdxK</name>
    <name evidence="7" type="ordered locus">PHZ_c0094</name>
</gene>
<dbReference type="GO" id="GO:0005829">
    <property type="term" value="C:cytosol"/>
    <property type="evidence" value="ECO:0007669"/>
    <property type="project" value="TreeGrafter"/>
</dbReference>
<dbReference type="eggNOG" id="COG2240">
    <property type="taxonomic scope" value="Bacteria"/>
</dbReference>
<organism evidence="7 8">
    <name type="scientific">Phenylobacterium zucineum (strain HLK1)</name>
    <dbReference type="NCBI Taxonomy" id="450851"/>
    <lineage>
        <taxon>Bacteria</taxon>
        <taxon>Pseudomonadati</taxon>
        <taxon>Pseudomonadota</taxon>
        <taxon>Alphaproteobacteria</taxon>
        <taxon>Caulobacterales</taxon>
        <taxon>Caulobacteraceae</taxon>
        <taxon>Phenylobacterium</taxon>
    </lineage>
</organism>
<dbReference type="InterPro" id="IPR029056">
    <property type="entry name" value="Ribokinase-like"/>
</dbReference>
<dbReference type="OrthoDB" id="9811476at2"/>
<dbReference type="InterPro" id="IPR013749">
    <property type="entry name" value="PM/HMP-P_kinase-1"/>
</dbReference>
<keyword evidence="4 7" id="KW-0418">Kinase</keyword>
<evidence type="ECO:0000259" key="6">
    <source>
        <dbReference type="Pfam" id="PF08543"/>
    </source>
</evidence>
<reference evidence="7 8" key="1">
    <citation type="journal article" date="2008" name="BMC Genomics">
        <title>Complete genome of Phenylobacterium zucineum - a novel facultative intracellular bacterium isolated from human erythroleukemia cell line K562.</title>
        <authorList>
            <person name="Luo Y."/>
            <person name="Xu X."/>
            <person name="Ding Z."/>
            <person name="Liu Z."/>
            <person name="Zhang B."/>
            <person name="Yan Z."/>
            <person name="Sun J."/>
            <person name="Hu S."/>
            <person name="Hu X."/>
        </authorList>
    </citation>
    <scope>NUCLEOTIDE SEQUENCE [LARGE SCALE GENOMIC DNA]</scope>
    <source>
        <strain evidence="7 8">HLK1</strain>
    </source>
</reference>
<dbReference type="Gene3D" id="3.40.1190.20">
    <property type="match status" value="1"/>
</dbReference>
<protein>
    <recommendedName>
        <fullName evidence="1">pyridoxal kinase</fullName>
        <ecNumber evidence="1">2.7.1.35</ecNumber>
    </recommendedName>
</protein>
<dbReference type="Proteomes" id="UP000001868">
    <property type="component" value="Chromosome"/>
</dbReference>
<dbReference type="InterPro" id="IPR004625">
    <property type="entry name" value="PyrdxlKinase"/>
</dbReference>
<dbReference type="KEGG" id="pzu:PHZ_c0094"/>
<dbReference type="PANTHER" id="PTHR10534:SF2">
    <property type="entry name" value="PYRIDOXAL KINASE"/>
    <property type="match status" value="1"/>
</dbReference>
<dbReference type="GO" id="GO:0005524">
    <property type="term" value="F:ATP binding"/>
    <property type="evidence" value="ECO:0007669"/>
    <property type="project" value="UniProtKB-KW"/>
</dbReference>
<evidence type="ECO:0000256" key="2">
    <source>
        <dbReference type="ARBA" id="ARBA00022679"/>
    </source>
</evidence>
<dbReference type="GO" id="GO:0008478">
    <property type="term" value="F:pyridoxal kinase activity"/>
    <property type="evidence" value="ECO:0007669"/>
    <property type="project" value="UniProtKB-EC"/>
</dbReference>
<dbReference type="EC" id="2.7.1.35" evidence="1"/>